<comment type="caution">
    <text evidence="2">The sequence shown here is derived from an EMBL/GenBank/DDBJ whole genome shotgun (WGS) entry which is preliminary data.</text>
</comment>
<name>A0A841CN96_9PSEU</name>
<organism evidence="2 3">
    <name type="scientific">Saccharothrix tamanrassetensis</name>
    <dbReference type="NCBI Taxonomy" id="1051531"/>
    <lineage>
        <taxon>Bacteria</taxon>
        <taxon>Bacillati</taxon>
        <taxon>Actinomycetota</taxon>
        <taxon>Actinomycetes</taxon>
        <taxon>Pseudonocardiales</taxon>
        <taxon>Pseudonocardiaceae</taxon>
        <taxon>Saccharothrix</taxon>
    </lineage>
</organism>
<dbReference type="InterPro" id="IPR045647">
    <property type="entry name" value="DUF6401"/>
</dbReference>
<protein>
    <submittedName>
        <fullName evidence="2">Uncharacterized protein</fullName>
    </submittedName>
</protein>
<dbReference type="EMBL" id="JACHJN010000008">
    <property type="protein sequence ID" value="MBB5958393.1"/>
    <property type="molecule type" value="Genomic_DNA"/>
</dbReference>
<gene>
    <name evidence="2" type="ORF">FHS29_005001</name>
</gene>
<reference evidence="2 3" key="1">
    <citation type="submission" date="2020-08" db="EMBL/GenBank/DDBJ databases">
        <title>Genomic Encyclopedia of Type Strains, Phase III (KMG-III): the genomes of soil and plant-associated and newly described type strains.</title>
        <authorList>
            <person name="Whitman W."/>
        </authorList>
    </citation>
    <scope>NUCLEOTIDE SEQUENCE [LARGE SCALE GENOMIC DNA]</scope>
    <source>
        <strain evidence="2 3">CECT 8640</strain>
    </source>
</reference>
<keyword evidence="1" id="KW-0812">Transmembrane</keyword>
<evidence type="ECO:0000313" key="3">
    <source>
        <dbReference type="Proteomes" id="UP000547510"/>
    </source>
</evidence>
<dbReference type="Proteomes" id="UP000547510">
    <property type="component" value="Unassembled WGS sequence"/>
</dbReference>
<feature type="transmembrane region" description="Helical" evidence="1">
    <location>
        <begin position="46"/>
        <end position="64"/>
    </location>
</feature>
<feature type="transmembrane region" description="Helical" evidence="1">
    <location>
        <begin position="12"/>
        <end position="34"/>
    </location>
</feature>
<dbReference type="RefSeq" id="WP_184694335.1">
    <property type="nucleotide sequence ID" value="NZ_JACHJN010000008.1"/>
</dbReference>
<keyword evidence="3" id="KW-1185">Reference proteome</keyword>
<evidence type="ECO:0000313" key="2">
    <source>
        <dbReference type="EMBL" id="MBB5958393.1"/>
    </source>
</evidence>
<sequence>MSGWRDLSARRFLDRLGGEISMATAVLAPVGVLAAVDQHAAAVRDILAYGAPAAAAVILLAGYAKGVWDEAVTHGWSPPSIIEWAHADWTTLRLAAVCSLARTAEEPALES</sequence>
<keyword evidence="1" id="KW-1133">Transmembrane helix</keyword>
<proteinExistence type="predicted"/>
<accession>A0A841CN96</accession>
<dbReference type="Pfam" id="PF19939">
    <property type="entry name" value="DUF6401"/>
    <property type="match status" value="1"/>
</dbReference>
<dbReference type="AlphaFoldDB" id="A0A841CN96"/>
<keyword evidence="1" id="KW-0472">Membrane</keyword>
<evidence type="ECO:0000256" key="1">
    <source>
        <dbReference type="SAM" id="Phobius"/>
    </source>
</evidence>